<protein>
    <submittedName>
        <fullName evidence="1">Uncharacterized protein</fullName>
    </submittedName>
</protein>
<dbReference type="Proteomes" id="UP000594055">
    <property type="component" value="Segment"/>
</dbReference>
<sequence>MKEIIVGSNDSRSYLPSSGMLSKLWHSLFSRTQSKNIFEQLETYINGIKISCFDLVISFNQKTLKWEFSNKRFRYKSNYTLFDILDLLQKENVYIRLNLGKVSYIEDNEGFIQLCKYLEKNYPKIRFFGGYRIKDGKQLYKFDSDIVDSDIHLWIASSMKDSKWYEKVLPKLYSRRKNKENYLKVKPGINLFDFV</sequence>
<organism evidence="1 2">
    <name type="scientific">uncultured phage cr128_1</name>
    <dbReference type="NCBI Taxonomy" id="2772076"/>
    <lineage>
        <taxon>Viruses</taxon>
        <taxon>Duplodnaviria</taxon>
        <taxon>Heunggongvirae</taxon>
        <taxon>Uroviricota</taxon>
        <taxon>Caudoviricetes</taxon>
        <taxon>Crassvirales</taxon>
        <taxon>Steigviridae</taxon>
        <taxon>Asinivirinae</taxon>
        <taxon>Mahlunavirus</taxon>
        <taxon>Mahlunavirus rarus</taxon>
    </lineage>
</organism>
<dbReference type="RefSeq" id="YP_010111805.1">
    <property type="nucleotide sequence ID" value="NC_055885.1"/>
</dbReference>
<keyword evidence="2" id="KW-1185">Reference proteome</keyword>
<dbReference type="EMBL" id="MT774392">
    <property type="protein sequence ID" value="QOR59647.1"/>
    <property type="molecule type" value="Genomic_DNA"/>
</dbReference>
<evidence type="ECO:0000313" key="2">
    <source>
        <dbReference type="Proteomes" id="UP000594055"/>
    </source>
</evidence>
<dbReference type="GeneID" id="65130257"/>
<proteinExistence type="predicted"/>
<reference evidence="1 2" key="1">
    <citation type="submission" date="2020-07" db="EMBL/GenBank/DDBJ databases">
        <title>Taxonomic proposal: Crassvirales, a new order of highly abundant and diverse bacterial viruses.</title>
        <authorList>
            <person name="Shkoporov A.N."/>
            <person name="Stockdale S.R."/>
            <person name="Guerin E."/>
            <person name="Ross R.P."/>
            <person name="Hill C."/>
        </authorList>
    </citation>
    <scope>NUCLEOTIDE SEQUENCE [LARGE SCALE GENOMIC DNA]</scope>
</reference>
<accession>A0A7M1RZ08</accession>
<dbReference type="KEGG" id="vg:65130257"/>
<evidence type="ECO:0000313" key="1">
    <source>
        <dbReference type="EMBL" id="QOR59647.1"/>
    </source>
</evidence>
<name>A0A7M1RZ08_9CAUD</name>